<dbReference type="SUPFAM" id="SSF159888">
    <property type="entry name" value="YdhG-like"/>
    <property type="match status" value="1"/>
</dbReference>
<evidence type="ECO:0000313" key="1">
    <source>
        <dbReference type="EMBL" id="MQY16249.1"/>
    </source>
</evidence>
<comment type="caution">
    <text evidence="1">The sequence shown here is derived from an EMBL/GenBank/DDBJ whole genome shotgun (WGS) entry which is preliminary data.</text>
</comment>
<dbReference type="Gene3D" id="3.90.1150.200">
    <property type="match status" value="1"/>
</dbReference>
<dbReference type="OrthoDB" id="32458at2"/>
<reference evidence="1 2" key="1">
    <citation type="submission" date="2019-10" db="EMBL/GenBank/DDBJ databases">
        <title>Streptomyces smaragdinus sp. nov. and Streptomyces fabii sp. nov., isolated from the gut of fungus growing-termite Macrotermes natalensis.</title>
        <authorList>
            <person name="Schwitalla J."/>
            <person name="Benndorf R."/>
            <person name="Martin K."/>
            <person name="De Beer W."/>
            <person name="Kaster A.-K."/>
            <person name="Vollmers J."/>
            <person name="Poulsen M."/>
            <person name="Beemelmanns C."/>
        </authorList>
    </citation>
    <scope>NUCLEOTIDE SEQUENCE [LARGE SCALE GENOMIC DNA]</scope>
    <source>
        <strain evidence="1 2">RB5</strain>
    </source>
</reference>
<gene>
    <name evidence="1" type="ORF">SRB5_64470</name>
</gene>
<dbReference type="RefSeq" id="WP_153457032.1">
    <property type="nucleotide sequence ID" value="NZ_WEGJ01000049.1"/>
</dbReference>
<sequence length="145" mass="15689">MTYDGFTLEERDAMKQRAQELKAAARRTTKAEKAAADAAAVAEKIAGLEPSDRELAERFHEIVTASAPDLAPKLWYGMPAYCNGAGKIVCHFQPAKKFSTRYATIGFADTANLDDGTIWPTSYALTELTEATEATIAALLTRAVS</sequence>
<protein>
    <recommendedName>
        <fullName evidence="3">YdhG-like domain-containing protein</fullName>
    </recommendedName>
</protein>
<proteinExistence type="predicted"/>
<accession>A0A7K0CS10</accession>
<dbReference type="Proteomes" id="UP000466345">
    <property type="component" value="Unassembled WGS sequence"/>
</dbReference>
<name>A0A7K0CS10_9ACTN</name>
<evidence type="ECO:0000313" key="2">
    <source>
        <dbReference type="Proteomes" id="UP000466345"/>
    </source>
</evidence>
<dbReference type="EMBL" id="WEGJ01000049">
    <property type="protein sequence ID" value="MQY16249.1"/>
    <property type="molecule type" value="Genomic_DNA"/>
</dbReference>
<dbReference type="AlphaFoldDB" id="A0A7K0CS10"/>
<evidence type="ECO:0008006" key="3">
    <source>
        <dbReference type="Google" id="ProtNLM"/>
    </source>
</evidence>
<organism evidence="1 2">
    <name type="scientific">Streptomyces smaragdinus</name>
    <dbReference type="NCBI Taxonomy" id="2585196"/>
    <lineage>
        <taxon>Bacteria</taxon>
        <taxon>Bacillati</taxon>
        <taxon>Actinomycetota</taxon>
        <taxon>Actinomycetes</taxon>
        <taxon>Kitasatosporales</taxon>
        <taxon>Streptomycetaceae</taxon>
        <taxon>Streptomyces</taxon>
    </lineage>
</organism>
<keyword evidence="2" id="KW-1185">Reference proteome</keyword>